<sequence>MQWWRSELSVAFCPRCKSLMTVVRKDGKVVLKCPKCGYEMEPKGKGRIVRTVEKEKHIPTTSKVVEVSEERKALTEEEKEMLQDYYRDIFLENFSGE</sequence>
<keyword evidence="2" id="KW-0804">Transcription</keyword>
<feature type="domain" description="DNA-directed RNA polymerase II subunit RPB9-like zinc ribbon" evidence="1">
    <location>
        <begin position="11"/>
        <end position="62"/>
    </location>
</feature>
<dbReference type="Gene3D" id="2.20.70.10">
    <property type="match status" value="1"/>
</dbReference>
<dbReference type="AlphaFoldDB" id="A0A977PJQ9"/>
<name>A0A977PJQ9_9CREN</name>
<organism evidence="2 3">
    <name type="scientific">Ignicoccus pacificus DSM 13166</name>
    <dbReference type="NCBI Taxonomy" id="940294"/>
    <lineage>
        <taxon>Archaea</taxon>
        <taxon>Thermoproteota</taxon>
        <taxon>Thermoprotei</taxon>
        <taxon>Desulfurococcales</taxon>
        <taxon>Desulfurococcaceae</taxon>
        <taxon>Ignicoccus</taxon>
    </lineage>
</organism>
<gene>
    <name evidence="2" type="ORF">IPA_00610</name>
</gene>
<protein>
    <submittedName>
        <fullName evidence="2">DNA-directed RNA polymerase subunit M</fullName>
    </submittedName>
</protein>
<dbReference type="InterPro" id="IPR001529">
    <property type="entry name" value="Zn_ribbon_RPB9"/>
</dbReference>
<dbReference type="EMBL" id="CP006868">
    <property type="protein sequence ID" value="UXD21152.1"/>
    <property type="molecule type" value="Genomic_DNA"/>
</dbReference>
<dbReference type="Pfam" id="PF02150">
    <property type="entry name" value="Zn_ribbon_RPB9"/>
    <property type="match status" value="1"/>
</dbReference>
<accession>A0A977PJQ9</accession>
<proteinExistence type="predicted"/>
<keyword evidence="2" id="KW-0240">DNA-directed RNA polymerase</keyword>
<evidence type="ECO:0000259" key="1">
    <source>
        <dbReference type="SMART" id="SM00661"/>
    </source>
</evidence>
<dbReference type="KEGG" id="ipc:IPA_00610"/>
<keyword evidence="3" id="KW-1185">Reference proteome</keyword>
<reference evidence="2" key="1">
    <citation type="submission" date="2013-11" db="EMBL/GenBank/DDBJ databases">
        <title>Comparative genomics of Ignicoccus.</title>
        <authorList>
            <person name="Podar M."/>
        </authorList>
    </citation>
    <scope>NUCLEOTIDE SEQUENCE</scope>
    <source>
        <strain evidence="2">DSM 13166</strain>
    </source>
</reference>
<dbReference type="GO" id="GO:0000428">
    <property type="term" value="C:DNA-directed RNA polymerase complex"/>
    <property type="evidence" value="ECO:0007669"/>
    <property type="project" value="UniProtKB-KW"/>
</dbReference>
<dbReference type="Proteomes" id="UP001063698">
    <property type="component" value="Chromosome"/>
</dbReference>
<evidence type="ECO:0000313" key="3">
    <source>
        <dbReference type="Proteomes" id="UP001063698"/>
    </source>
</evidence>
<dbReference type="GO" id="GO:0006351">
    <property type="term" value="P:DNA-templated transcription"/>
    <property type="evidence" value="ECO:0007669"/>
    <property type="project" value="InterPro"/>
</dbReference>
<evidence type="ECO:0000313" key="2">
    <source>
        <dbReference type="EMBL" id="UXD21152.1"/>
    </source>
</evidence>
<dbReference type="SMART" id="SM00661">
    <property type="entry name" value="RPOL9"/>
    <property type="match status" value="1"/>
</dbReference>